<organism evidence="4 5">
    <name type="scientific">Galerina marginata (strain CBS 339.88)</name>
    <dbReference type="NCBI Taxonomy" id="685588"/>
    <lineage>
        <taxon>Eukaryota</taxon>
        <taxon>Fungi</taxon>
        <taxon>Dikarya</taxon>
        <taxon>Basidiomycota</taxon>
        <taxon>Agaricomycotina</taxon>
        <taxon>Agaricomycetes</taxon>
        <taxon>Agaricomycetidae</taxon>
        <taxon>Agaricales</taxon>
        <taxon>Agaricineae</taxon>
        <taxon>Strophariaceae</taxon>
        <taxon>Galerina</taxon>
    </lineage>
</organism>
<dbReference type="InterPro" id="IPR036291">
    <property type="entry name" value="NAD(P)-bd_dom_sf"/>
</dbReference>
<evidence type="ECO:0000256" key="1">
    <source>
        <dbReference type="ARBA" id="ARBA00006484"/>
    </source>
</evidence>
<dbReference type="STRING" id="685588.A0A067TIF6"/>
<dbReference type="PRINTS" id="PR00081">
    <property type="entry name" value="GDHRDH"/>
</dbReference>
<dbReference type="EMBL" id="KL142369">
    <property type="protein sequence ID" value="KDR82921.1"/>
    <property type="molecule type" value="Genomic_DNA"/>
</dbReference>
<evidence type="ECO:0000256" key="3">
    <source>
        <dbReference type="ARBA" id="ARBA00023002"/>
    </source>
</evidence>
<dbReference type="AlphaFoldDB" id="A0A067TIF6"/>
<dbReference type="PROSITE" id="PS00061">
    <property type="entry name" value="ADH_SHORT"/>
    <property type="match status" value="1"/>
</dbReference>
<dbReference type="Proteomes" id="UP000027222">
    <property type="component" value="Unassembled WGS sequence"/>
</dbReference>
<dbReference type="OrthoDB" id="191139at2759"/>
<dbReference type="GO" id="GO:0016491">
    <property type="term" value="F:oxidoreductase activity"/>
    <property type="evidence" value="ECO:0007669"/>
    <property type="project" value="UniProtKB-KW"/>
</dbReference>
<gene>
    <name evidence="4" type="ORF">GALMADRAFT_859122</name>
</gene>
<dbReference type="InterPro" id="IPR020904">
    <property type="entry name" value="Sc_DH/Rdtase_CS"/>
</dbReference>
<evidence type="ECO:0008006" key="6">
    <source>
        <dbReference type="Google" id="ProtNLM"/>
    </source>
</evidence>
<dbReference type="SUPFAM" id="SSF51735">
    <property type="entry name" value="NAD(P)-binding Rossmann-fold domains"/>
    <property type="match status" value="1"/>
</dbReference>
<accession>A0A067TIF6</accession>
<protein>
    <recommendedName>
        <fullName evidence="6">NAD(P)-binding protein</fullName>
    </recommendedName>
</protein>
<dbReference type="PANTHER" id="PTHR24320:SF236">
    <property type="entry name" value="SHORT-CHAIN DEHYDROGENASE-RELATED"/>
    <property type="match status" value="1"/>
</dbReference>
<evidence type="ECO:0000313" key="4">
    <source>
        <dbReference type="EMBL" id="KDR82921.1"/>
    </source>
</evidence>
<dbReference type="HOGENOM" id="CLU_010194_44_6_1"/>
<sequence length="316" mass="34815">MGLVYSMTRETFPPKAKYGVDDIPDLSGKVIIVTGGYGGIGKETVKALLAHNAKVYIAARSQEKADLAIAELKQQTGREAHFLQMDLADLSSVQAAATEFLSKEKRLHVLYNNAGVMAPPVEQVTKQEYDMQFGVNVLGHFYFTKLLIPTLISTARTNPDNRARVITTSSALHLLGRINYDTLIDGPKRKKSLKFLLYNQSKYAGVAFASELARKYEDEGIVSVALNPGNLHSDLQRHLSKLELTILNTILFPTSFGALSGLWAGTSAAGAYLNGKYVVPWARVSSPRASAQSAKVGEKLWNWMEEQIEKHEQKSD</sequence>
<dbReference type="Pfam" id="PF00106">
    <property type="entry name" value="adh_short"/>
    <property type="match status" value="1"/>
</dbReference>
<dbReference type="InterPro" id="IPR002347">
    <property type="entry name" value="SDR_fam"/>
</dbReference>
<keyword evidence="3" id="KW-0560">Oxidoreductase</keyword>
<keyword evidence="5" id="KW-1185">Reference proteome</keyword>
<reference evidence="5" key="1">
    <citation type="journal article" date="2014" name="Proc. Natl. Acad. Sci. U.S.A.">
        <title>Extensive sampling of basidiomycete genomes demonstrates inadequacy of the white-rot/brown-rot paradigm for wood decay fungi.</title>
        <authorList>
            <person name="Riley R."/>
            <person name="Salamov A.A."/>
            <person name="Brown D.W."/>
            <person name="Nagy L.G."/>
            <person name="Floudas D."/>
            <person name="Held B.W."/>
            <person name="Levasseur A."/>
            <person name="Lombard V."/>
            <person name="Morin E."/>
            <person name="Otillar R."/>
            <person name="Lindquist E.A."/>
            <person name="Sun H."/>
            <person name="LaButti K.M."/>
            <person name="Schmutz J."/>
            <person name="Jabbour D."/>
            <person name="Luo H."/>
            <person name="Baker S.E."/>
            <person name="Pisabarro A.G."/>
            <person name="Walton J.D."/>
            <person name="Blanchette R.A."/>
            <person name="Henrissat B."/>
            <person name="Martin F."/>
            <person name="Cullen D."/>
            <person name="Hibbett D.S."/>
            <person name="Grigoriev I.V."/>
        </authorList>
    </citation>
    <scope>NUCLEOTIDE SEQUENCE [LARGE SCALE GENOMIC DNA]</scope>
    <source>
        <strain evidence="5">CBS 339.88</strain>
    </source>
</reference>
<proteinExistence type="inferred from homology"/>
<dbReference type="Gene3D" id="3.40.50.720">
    <property type="entry name" value="NAD(P)-binding Rossmann-like Domain"/>
    <property type="match status" value="1"/>
</dbReference>
<evidence type="ECO:0000313" key="5">
    <source>
        <dbReference type="Proteomes" id="UP000027222"/>
    </source>
</evidence>
<keyword evidence="2" id="KW-0521">NADP</keyword>
<comment type="similarity">
    <text evidence="1">Belongs to the short-chain dehydrogenases/reductases (SDR) family.</text>
</comment>
<evidence type="ECO:0000256" key="2">
    <source>
        <dbReference type="ARBA" id="ARBA00022857"/>
    </source>
</evidence>
<dbReference type="PANTHER" id="PTHR24320">
    <property type="entry name" value="RETINOL DEHYDROGENASE"/>
    <property type="match status" value="1"/>
</dbReference>
<name>A0A067TIF6_GALM3</name>